<proteinExistence type="predicted"/>
<evidence type="ECO:0000313" key="3">
    <source>
        <dbReference type="Proteomes" id="UP001166286"/>
    </source>
</evidence>
<organism evidence="2 3">
    <name type="scientific">Cladonia borealis</name>
    <dbReference type="NCBI Taxonomy" id="184061"/>
    <lineage>
        <taxon>Eukaryota</taxon>
        <taxon>Fungi</taxon>
        <taxon>Dikarya</taxon>
        <taxon>Ascomycota</taxon>
        <taxon>Pezizomycotina</taxon>
        <taxon>Lecanoromycetes</taxon>
        <taxon>OSLEUM clade</taxon>
        <taxon>Lecanoromycetidae</taxon>
        <taxon>Lecanorales</taxon>
        <taxon>Lecanorineae</taxon>
        <taxon>Cladoniaceae</taxon>
        <taxon>Cladonia</taxon>
    </lineage>
</organism>
<dbReference type="PANTHER" id="PTHR12774">
    <property type="entry name" value="PEROXISOMAL BIOGENESIS FACTOR 19"/>
    <property type="match status" value="1"/>
</dbReference>
<keyword evidence="3" id="KW-1185">Reference proteome</keyword>
<dbReference type="InterPro" id="IPR006708">
    <property type="entry name" value="Pex19"/>
</dbReference>
<dbReference type="EMBL" id="JAFEKC020000005">
    <property type="protein sequence ID" value="KAK0514727.1"/>
    <property type="molecule type" value="Genomic_DNA"/>
</dbReference>
<feature type="region of interest" description="Disordered" evidence="1">
    <location>
        <begin position="282"/>
        <end position="309"/>
    </location>
</feature>
<name>A0AA39R4I6_9LECA</name>
<evidence type="ECO:0000313" key="2">
    <source>
        <dbReference type="EMBL" id="KAK0514727.1"/>
    </source>
</evidence>
<reference evidence="2" key="1">
    <citation type="submission" date="2023-03" db="EMBL/GenBank/DDBJ databases">
        <title>Complete genome of Cladonia borealis.</title>
        <authorList>
            <person name="Park H."/>
        </authorList>
    </citation>
    <scope>NUCLEOTIDE SEQUENCE</scope>
    <source>
        <strain evidence="2">ANT050790</strain>
    </source>
</reference>
<dbReference type="AlphaFoldDB" id="A0AA39R4I6"/>
<feature type="compositionally biased region" description="Basic and acidic residues" evidence="1">
    <location>
        <begin position="1"/>
        <end position="11"/>
    </location>
</feature>
<sequence length="309" mass="34142">MEKAENKDSAPRESNTSGTTPPVQDVPDPEEDDLDDLDDMLDEFQASKLDEPKDTPQTARAEGFQEPDISDAAADEFSKQLQEQMAALMGSVDESPEMRKEIENMMKELGAATDPGASADQSTQSKDGAKSKAPATSAEEPFQETIRKTMERMQASGEQATAAAKSEEPDDMLAQMLKEMQNGGLDGAGDEEGFNKMLLGMMEQLTNKEILYEPMKELHVKFPDWMAKNKSKTKAEDLKRYEEQQRLVGEIVGRFEMKGYSDDKAEDREYIVERMQLMQAAGSPPADLVGDMNAAQETMGDIDSGCPQQ</sequence>
<feature type="region of interest" description="Disordered" evidence="1">
    <location>
        <begin position="1"/>
        <end position="78"/>
    </location>
</feature>
<accession>A0AA39R4I6</accession>
<protein>
    <recommendedName>
        <fullName evidence="4">Pex19-domain-containing protein</fullName>
    </recommendedName>
</protein>
<evidence type="ECO:0008006" key="4">
    <source>
        <dbReference type="Google" id="ProtNLM"/>
    </source>
</evidence>
<dbReference type="GO" id="GO:0005778">
    <property type="term" value="C:peroxisomal membrane"/>
    <property type="evidence" value="ECO:0007669"/>
    <property type="project" value="TreeGrafter"/>
</dbReference>
<dbReference type="PANTHER" id="PTHR12774:SF2">
    <property type="entry name" value="PEROXISOMAL BIOGENESIS FACTOR 19"/>
    <property type="match status" value="1"/>
</dbReference>
<dbReference type="Pfam" id="PF04614">
    <property type="entry name" value="Pex19"/>
    <property type="match status" value="1"/>
</dbReference>
<gene>
    <name evidence="2" type="ORF">JMJ35_003344</name>
</gene>
<dbReference type="Gene3D" id="1.20.120.900">
    <property type="entry name" value="Pex19, mPTS binding domain"/>
    <property type="match status" value="1"/>
</dbReference>
<dbReference type="InterPro" id="IPR038322">
    <property type="entry name" value="Pex19_C_sf"/>
</dbReference>
<evidence type="ECO:0000256" key="1">
    <source>
        <dbReference type="SAM" id="MobiDB-lite"/>
    </source>
</evidence>
<feature type="region of interest" description="Disordered" evidence="1">
    <location>
        <begin position="105"/>
        <end position="147"/>
    </location>
</feature>
<dbReference type="Proteomes" id="UP001166286">
    <property type="component" value="Unassembled WGS sequence"/>
</dbReference>
<feature type="compositionally biased region" description="Acidic residues" evidence="1">
    <location>
        <begin position="27"/>
        <end position="42"/>
    </location>
</feature>
<dbReference type="GO" id="GO:0033328">
    <property type="term" value="F:peroxisome membrane targeting sequence binding"/>
    <property type="evidence" value="ECO:0007669"/>
    <property type="project" value="TreeGrafter"/>
</dbReference>
<comment type="caution">
    <text evidence="2">The sequence shown here is derived from an EMBL/GenBank/DDBJ whole genome shotgun (WGS) entry which is preliminary data.</text>
</comment>
<dbReference type="GO" id="GO:0045046">
    <property type="term" value="P:protein import into peroxisome membrane"/>
    <property type="evidence" value="ECO:0007669"/>
    <property type="project" value="TreeGrafter"/>
</dbReference>